<dbReference type="EMBL" id="GEBQ01013382">
    <property type="protein sequence ID" value="JAT26595.1"/>
    <property type="molecule type" value="Transcribed_RNA"/>
</dbReference>
<gene>
    <name evidence="1" type="ORF">g.688</name>
</gene>
<reference evidence="1" key="1">
    <citation type="submission" date="2015-11" db="EMBL/GenBank/DDBJ databases">
        <title>De novo transcriptome assembly of four potential Pierce s Disease insect vectors from Arizona vineyards.</title>
        <authorList>
            <person name="Tassone E.E."/>
        </authorList>
    </citation>
    <scope>NUCLEOTIDE SEQUENCE</scope>
</reference>
<evidence type="ECO:0000313" key="1">
    <source>
        <dbReference type="EMBL" id="JAT26595.1"/>
    </source>
</evidence>
<name>A0A1B6LSE9_9HEMI</name>
<protein>
    <submittedName>
        <fullName evidence="1">Uncharacterized protein</fullName>
    </submittedName>
</protein>
<organism evidence="1">
    <name type="scientific">Graphocephala atropunctata</name>
    <dbReference type="NCBI Taxonomy" id="36148"/>
    <lineage>
        <taxon>Eukaryota</taxon>
        <taxon>Metazoa</taxon>
        <taxon>Ecdysozoa</taxon>
        <taxon>Arthropoda</taxon>
        <taxon>Hexapoda</taxon>
        <taxon>Insecta</taxon>
        <taxon>Pterygota</taxon>
        <taxon>Neoptera</taxon>
        <taxon>Paraneoptera</taxon>
        <taxon>Hemiptera</taxon>
        <taxon>Auchenorrhyncha</taxon>
        <taxon>Membracoidea</taxon>
        <taxon>Cicadellidae</taxon>
        <taxon>Cicadellinae</taxon>
        <taxon>Cicadellini</taxon>
        <taxon>Graphocephala</taxon>
    </lineage>
</organism>
<dbReference type="AlphaFoldDB" id="A0A1B6LSE9"/>
<sequence>VPLVFPDSSVVSEIHDQQIRIETPVYREYLNNPQSPLSSAFTPIGVGASSLSSDYVGKTIHHDVKVASEIPSDQLNVDMLKSISAYNLNNVPANTVAPTETISFENPDVTVTRDALSIDQAKSLATPGTS</sequence>
<feature type="non-terminal residue" evidence="1">
    <location>
        <position position="1"/>
    </location>
</feature>
<proteinExistence type="predicted"/>
<accession>A0A1B6LSE9</accession>